<sequence length="160" mass="16778">MSFEDEWHQHQANAAARQSTSRPAGQMPGDQGSDRDGMSHLESEKAKAASYIEETLGPEVSKAGVKADTASAAVTGGAGAGAGAGIVGAGALNGWETQKGLQNCLTDWDRQLKKLSSELTRQMNSLRSVNTIFQVNETDTVSRFTPGKGSGYPSSSIADF</sequence>
<keyword evidence="3" id="KW-1185">Reference proteome</keyword>
<accession>A0ABT2JUB3</accession>
<protein>
    <submittedName>
        <fullName evidence="2">Uncharacterized protein</fullName>
    </submittedName>
</protein>
<gene>
    <name evidence="2" type="ORF">LHJ74_14285</name>
</gene>
<comment type="caution">
    <text evidence="2">The sequence shown here is derived from an EMBL/GenBank/DDBJ whole genome shotgun (WGS) entry which is preliminary data.</text>
</comment>
<evidence type="ECO:0000256" key="1">
    <source>
        <dbReference type="SAM" id="MobiDB-lite"/>
    </source>
</evidence>
<reference evidence="2 3" key="1">
    <citation type="submission" date="2021-10" db="EMBL/GenBank/DDBJ databases">
        <title>Streptomyces gossypii sp. nov., isolated from soil collected from cotton field.</title>
        <authorList>
            <person name="Ge X."/>
            <person name="Chen X."/>
            <person name="Liu W."/>
        </authorList>
    </citation>
    <scope>NUCLEOTIDE SEQUENCE [LARGE SCALE GENOMIC DNA]</scope>
    <source>
        <strain evidence="2 3">N2-109</strain>
    </source>
</reference>
<proteinExistence type="predicted"/>
<evidence type="ECO:0000313" key="3">
    <source>
        <dbReference type="Proteomes" id="UP001156389"/>
    </source>
</evidence>
<organism evidence="2 3">
    <name type="scientific">Streptomyces gossypii</name>
    <dbReference type="NCBI Taxonomy" id="2883101"/>
    <lineage>
        <taxon>Bacteria</taxon>
        <taxon>Bacillati</taxon>
        <taxon>Actinomycetota</taxon>
        <taxon>Actinomycetes</taxon>
        <taxon>Kitasatosporales</taxon>
        <taxon>Streptomycetaceae</taxon>
        <taxon>Streptomyces</taxon>
    </lineage>
</organism>
<dbReference type="Proteomes" id="UP001156389">
    <property type="component" value="Unassembled WGS sequence"/>
</dbReference>
<feature type="region of interest" description="Disordered" evidence="1">
    <location>
        <begin position="1"/>
        <end position="49"/>
    </location>
</feature>
<feature type="compositionally biased region" description="Polar residues" evidence="1">
    <location>
        <begin position="10"/>
        <end position="23"/>
    </location>
</feature>
<feature type="compositionally biased region" description="Basic and acidic residues" evidence="1">
    <location>
        <begin position="32"/>
        <end position="47"/>
    </location>
</feature>
<dbReference type="EMBL" id="JAJAGO010000006">
    <property type="protein sequence ID" value="MCT2591064.1"/>
    <property type="molecule type" value="Genomic_DNA"/>
</dbReference>
<name>A0ABT2JUB3_9ACTN</name>
<dbReference type="RefSeq" id="WP_260218389.1">
    <property type="nucleotide sequence ID" value="NZ_JAJAGO010000006.1"/>
</dbReference>
<evidence type="ECO:0000313" key="2">
    <source>
        <dbReference type="EMBL" id="MCT2591064.1"/>
    </source>
</evidence>